<dbReference type="Proteomes" id="UP000682111">
    <property type="component" value="Unassembled WGS sequence"/>
</dbReference>
<keyword evidence="2" id="KW-1185">Reference proteome</keyword>
<protein>
    <submittedName>
        <fullName evidence="1">Uncharacterized protein</fullName>
    </submittedName>
</protein>
<accession>A0A920BTN0</accession>
<proteinExistence type="predicted"/>
<sequence>MKEKQIIMKRENSKHSSEFKVVKVEISAPVESLYAVCTPVNLK</sequence>
<dbReference type="EMBL" id="BORC01000002">
    <property type="protein sequence ID" value="GIN61791.1"/>
    <property type="molecule type" value="Genomic_DNA"/>
</dbReference>
<gene>
    <name evidence="1" type="ORF">J27TS8_17840</name>
</gene>
<organism evidence="1 2">
    <name type="scientific">Robertmurraya siralis</name>
    <dbReference type="NCBI Taxonomy" id="77777"/>
    <lineage>
        <taxon>Bacteria</taxon>
        <taxon>Bacillati</taxon>
        <taxon>Bacillota</taxon>
        <taxon>Bacilli</taxon>
        <taxon>Bacillales</taxon>
        <taxon>Bacillaceae</taxon>
        <taxon>Robertmurraya</taxon>
    </lineage>
</organism>
<evidence type="ECO:0000313" key="1">
    <source>
        <dbReference type="EMBL" id="GIN61791.1"/>
    </source>
</evidence>
<evidence type="ECO:0000313" key="2">
    <source>
        <dbReference type="Proteomes" id="UP000682111"/>
    </source>
</evidence>
<name>A0A920BTN0_9BACI</name>
<dbReference type="AlphaFoldDB" id="A0A920BTN0"/>
<reference evidence="1" key="1">
    <citation type="submission" date="2021-03" db="EMBL/GenBank/DDBJ databases">
        <title>Antimicrobial resistance genes in bacteria isolated from Japanese honey, and their potential for conferring macrolide and lincosamide resistance in the American foulbrood pathogen Paenibacillus larvae.</title>
        <authorList>
            <person name="Okamoto M."/>
            <person name="Kumagai M."/>
            <person name="Kanamori H."/>
            <person name="Takamatsu D."/>
        </authorList>
    </citation>
    <scope>NUCLEOTIDE SEQUENCE</scope>
    <source>
        <strain evidence="1">J27TS8</strain>
    </source>
</reference>
<comment type="caution">
    <text evidence="1">The sequence shown here is derived from an EMBL/GenBank/DDBJ whole genome shotgun (WGS) entry which is preliminary data.</text>
</comment>